<sequence length="154" mass="16316">MSSGRLFRCLAVLLCGFALLATGPAALAGPSTPPPAASPFVVFDYYHLPSSGKLGWSPVEGAAKYHVLTVKDGEAPKPVRTVKATDEQFVEILVGTKFSPDRAAPNSAYHLRVQAEYADGRRSELSGEPVVYTEAPDTGTLPDRTGSLLERLGA</sequence>
<dbReference type="OrthoDB" id="5485729at2"/>
<evidence type="ECO:0008006" key="5">
    <source>
        <dbReference type="Google" id="ProtNLM"/>
    </source>
</evidence>
<proteinExistence type="predicted"/>
<dbReference type="EMBL" id="LT629701">
    <property type="protein sequence ID" value="SDN20511.1"/>
    <property type="molecule type" value="Genomic_DNA"/>
</dbReference>
<gene>
    <name evidence="3" type="ORF">SAMN04489726_5495</name>
</gene>
<dbReference type="AlphaFoldDB" id="A0A1G9ZHM2"/>
<name>A0A1G9ZHM2_ALLAB</name>
<accession>A0A1G9ZHM2</accession>
<organism evidence="3 4">
    <name type="scientific">Allokutzneria albata</name>
    <name type="common">Kibdelosporangium albatum</name>
    <dbReference type="NCBI Taxonomy" id="211114"/>
    <lineage>
        <taxon>Bacteria</taxon>
        <taxon>Bacillati</taxon>
        <taxon>Actinomycetota</taxon>
        <taxon>Actinomycetes</taxon>
        <taxon>Pseudonocardiales</taxon>
        <taxon>Pseudonocardiaceae</taxon>
        <taxon>Allokutzneria</taxon>
    </lineage>
</organism>
<keyword evidence="4" id="KW-1185">Reference proteome</keyword>
<reference evidence="3 4" key="1">
    <citation type="submission" date="2016-10" db="EMBL/GenBank/DDBJ databases">
        <authorList>
            <person name="de Groot N.N."/>
        </authorList>
    </citation>
    <scope>NUCLEOTIDE SEQUENCE [LARGE SCALE GENOMIC DNA]</scope>
    <source>
        <strain evidence="3 4">DSM 44149</strain>
    </source>
</reference>
<evidence type="ECO:0000313" key="4">
    <source>
        <dbReference type="Proteomes" id="UP000183376"/>
    </source>
</evidence>
<feature type="region of interest" description="Disordered" evidence="1">
    <location>
        <begin position="123"/>
        <end position="147"/>
    </location>
</feature>
<evidence type="ECO:0000313" key="3">
    <source>
        <dbReference type="EMBL" id="SDN20511.1"/>
    </source>
</evidence>
<feature type="chain" id="PRO_5038938481" description="Fibronectin type-III domain-containing protein" evidence="2">
    <location>
        <begin position="29"/>
        <end position="154"/>
    </location>
</feature>
<protein>
    <recommendedName>
        <fullName evidence="5">Fibronectin type-III domain-containing protein</fullName>
    </recommendedName>
</protein>
<feature type="signal peptide" evidence="2">
    <location>
        <begin position="1"/>
        <end position="28"/>
    </location>
</feature>
<dbReference type="RefSeq" id="WP_030433760.1">
    <property type="nucleotide sequence ID" value="NZ_JOEF01000055.1"/>
</dbReference>
<keyword evidence="2" id="KW-0732">Signal</keyword>
<evidence type="ECO:0000256" key="2">
    <source>
        <dbReference type="SAM" id="SignalP"/>
    </source>
</evidence>
<dbReference type="Proteomes" id="UP000183376">
    <property type="component" value="Chromosome I"/>
</dbReference>
<evidence type="ECO:0000256" key="1">
    <source>
        <dbReference type="SAM" id="MobiDB-lite"/>
    </source>
</evidence>